<keyword evidence="4" id="KW-1185">Reference proteome</keyword>
<organism evidence="3 4">
    <name type="scientific">Geobacillus jurassicus</name>
    <dbReference type="NCBI Taxonomy" id="235932"/>
    <lineage>
        <taxon>Bacteria</taxon>
        <taxon>Bacillati</taxon>
        <taxon>Bacillota</taxon>
        <taxon>Bacilli</taxon>
        <taxon>Bacillales</taxon>
        <taxon>Anoxybacillaceae</taxon>
        <taxon>Geobacillus</taxon>
    </lineage>
</organism>
<dbReference type="SUPFAM" id="SSF53187">
    <property type="entry name" value="Zn-dependent exopeptidases"/>
    <property type="match status" value="1"/>
</dbReference>
<comment type="caution">
    <text evidence="3">The sequence shown here is derived from an EMBL/GenBank/DDBJ whole genome shotgun (WGS) entry which is preliminary data.</text>
</comment>
<evidence type="ECO:0000313" key="4">
    <source>
        <dbReference type="Proteomes" id="UP001589785"/>
    </source>
</evidence>
<dbReference type="Pfam" id="PF07454">
    <property type="entry name" value="SpoIIP"/>
    <property type="match status" value="1"/>
</dbReference>
<keyword evidence="2" id="KW-0812">Transmembrane</keyword>
<gene>
    <name evidence="3" type="primary">spoIIP</name>
    <name evidence="3" type="ORF">ACFFHQ_13325</name>
</gene>
<keyword evidence="2" id="KW-0472">Membrane</keyword>
<dbReference type="NCBIfam" id="TIGR02867">
    <property type="entry name" value="spore_II_P"/>
    <property type="match status" value="1"/>
</dbReference>
<proteinExistence type="predicted"/>
<protein>
    <submittedName>
        <fullName evidence="3">Stage II sporulation protein P</fullName>
    </submittedName>
</protein>
<accession>A0ABV6GV81</accession>
<sequence length="399" mass="44942">MKRWRSQNVMIAIPGASIKKLLMLIILGCMMMFMLVGALTSLRPEYRPSSSSLNDMAAHFPEETFVRLFALENRYFAHLLPKERQQTNYSSLLFRLATSISPDDPRSLLGSELPGFALYDSKILVAGEGTDYTNVPYESAPPLEVMLAERQASVEELEQAEQAQDEKPLPPPARTTGGRKVVYIYHTHTRESYLPALKGVTDPDLAFHRNVNVTKVGEKLAEELEKRGIGAQVNKADIESELLKQGMKYSQAYDMSRQEVVAAMKQNRDLQYFIDIHRDARRRKYTTVTINGVDYARVAFIIGGENAKYEKNLQMATELHRLLQKKYPGLSRGIIEKKGAGTNGKFNQDLSENAILIEMGGVDNTFAELFRSASALADVFSDYYWQAEKVEAPTPAEKK</sequence>
<dbReference type="RefSeq" id="WP_066234371.1">
    <property type="nucleotide sequence ID" value="NZ_JBHLVN010000075.1"/>
</dbReference>
<evidence type="ECO:0000256" key="1">
    <source>
        <dbReference type="SAM" id="MobiDB-lite"/>
    </source>
</evidence>
<evidence type="ECO:0000256" key="2">
    <source>
        <dbReference type="SAM" id="Phobius"/>
    </source>
</evidence>
<dbReference type="InterPro" id="IPR010897">
    <property type="entry name" value="Spore_II_P"/>
</dbReference>
<dbReference type="EMBL" id="JBHLVN010000075">
    <property type="protein sequence ID" value="MFC0298385.1"/>
    <property type="molecule type" value="Genomic_DNA"/>
</dbReference>
<dbReference type="Proteomes" id="UP001589785">
    <property type="component" value="Unassembled WGS sequence"/>
</dbReference>
<reference evidence="3 4" key="1">
    <citation type="submission" date="2024-09" db="EMBL/GenBank/DDBJ databases">
        <authorList>
            <person name="Sun Q."/>
            <person name="Mori K."/>
        </authorList>
    </citation>
    <scope>NUCLEOTIDE SEQUENCE [LARGE SCALE GENOMIC DNA]</scope>
    <source>
        <strain evidence="3 4">CCM 7224</strain>
    </source>
</reference>
<keyword evidence="2" id="KW-1133">Transmembrane helix</keyword>
<evidence type="ECO:0000313" key="3">
    <source>
        <dbReference type="EMBL" id="MFC0298385.1"/>
    </source>
</evidence>
<feature type="region of interest" description="Disordered" evidence="1">
    <location>
        <begin position="155"/>
        <end position="175"/>
    </location>
</feature>
<name>A0ABV6GV81_9BACL</name>
<feature type="transmembrane region" description="Helical" evidence="2">
    <location>
        <begin position="21"/>
        <end position="42"/>
    </location>
</feature>